<dbReference type="SUPFAM" id="SSF53098">
    <property type="entry name" value="Ribonuclease H-like"/>
    <property type="match status" value="1"/>
</dbReference>
<dbReference type="InterPro" id="IPR012337">
    <property type="entry name" value="RNaseH-like_sf"/>
</dbReference>
<dbReference type="Proteomes" id="UP000077755">
    <property type="component" value="Chromosome 6"/>
</dbReference>
<dbReference type="AlphaFoldDB" id="A0AAF0X9W3"/>
<proteinExistence type="predicted"/>
<accession>A0AAF0X9W3</accession>
<feature type="domain" description="HAT C-terminal dimerisation" evidence="1">
    <location>
        <begin position="75"/>
        <end position="155"/>
    </location>
</feature>
<reference evidence="2" key="1">
    <citation type="journal article" date="2016" name="Nat. Genet.">
        <title>A high-quality carrot genome assembly provides new insights into carotenoid accumulation and asterid genome evolution.</title>
        <authorList>
            <person name="Iorizzo M."/>
            <person name="Ellison S."/>
            <person name="Senalik D."/>
            <person name="Zeng P."/>
            <person name="Satapoomin P."/>
            <person name="Huang J."/>
            <person name="Bowman M."/>
            <person name="Iovene M."/>
            <person name="Sanseverino W."/>
            <person name="Cavagnaro P."/>
            <person name="Yildiz M."/>
            <person name="Macko-Podgorni A."/>
            <person name="Moranska E."/>
            <person name="Grzebelus E."/>
            <person name="Grzebelus D."/>
            <person name="Ashrafi H."/>
            <person name="Zheng Z."/>
            <person name="Cheng S."/>
            <person name="Spooner D."/>
            <person name="Van Deynze A."/>
            <person name="Simon P."/>
        </authorList>
    </citation>
    <scope>NUCLEOTIDE SEQUENCE</scope>
    <source>
        <tissue evidence="2">Leaf</tissue>
    </source>
</reference>
<evidence type="ECO:0000313" key="3">
    <source>
        <dbReference type="Proteomes" id="UP000077755"/>
    </source>
</evidence>
<dbReference type="Pfam" id="PF05699">
    <property type="entry name" value="Dimer_Tnp_hAT"/>
    <property type="match status" value="1"/>
</dbReference>
<dbReference type="PANTHER" id="PTHR23272:SF179">
    <property type="entry name" value="ZINC FINGER BED DOMAIN-CONTAINING PROTEIN RICESLEEPER 2-LIKE ISOFORM X1"/>
    <property type="match status" value="1"/>
</dbReference>
<dbReference type="PANTHER" id="PTHR23272">
    <property type="entry name" value="BED FINGER-RELATED"/>
    <property type="match status" value="1"/>
</dbReference>
<gene>
    <name evidence="2" type="ORF">DCAR_0623800</name>
</gene>
<evidence type="ECO:0000313" key="2">
    <source>
        <dbReference type="EMBL" id="WOH04391.1"/>
    </source>
</evidence>
<dbReference type="EMBL" id="CP093348">
    <property type="protein sequence ID" value="WOH04391.1"/>
    <property type="molecule type" value="Genomic_DNA"/>
</dbReference>
<sequence>MEVLEFYFKKIFGESSLLEVNNVRDLCYSLLREYHDKLVTGDEEGIGDSSFACSTTTSENVSQYDLFISTKKRKRHYLDEDVVQKTDGFDLLNWWKVNGLKYPNLQHMARDFLAIPASTVASESAFSSSGRLVSPHRSRLHPKTIEALMRAQSWLWAAEMPGEASTGYATIYNDMEQEDSCITREV</sequence>
<name>A0AAF0X9W3_DAUCS</name>
<dbReference type="GO" id="GO:0046983">
    <property type="term" value="F:protein dimerization activity"/>
    <property type="evidence" value="ECO:0007669"/>
    <property type="project" value="InterPro"/>
</dbReference>
<protein>
    <recommendedName>
        <fullName evidence="1">HAT C-terminal dimerisation domain-containing protein</fullName>
    </recommendedName>
</protein>
<reference evidence="2" key="2">
    <citation type="submission" date="2022-03" db="EMBL/GenBank/DDBJ databases">
        <title>Draft title - Genomic analysis of global carrot germplasm unveils the trajectory of domestication and the origin of high carotenoid orange carrot.</title>
        <authorList>
            <person name="Iorizzo M."/>
            <person name="Ellison S."/>
            <person name="Senalik D."/>
            <person name="Macko-Podgorni A."/>
            <person name="Grzebelus D."/>
            <person name="Bostan H."/>
            <person name="Rolling W."/>
            <person name="Curaba J."/>
            <person name="Simon P."/>
        </authorList>
    </citation>
    <scope>NUCLEOTIDE SEQUENCE</scope>
    <source>
        <tissue evidence="2">Leaf</tissue>
    </source>
</reference>
<dbReference type="InterPro" id="IPR008906">
    <property type="entry name" value="HATC_C_dom"/>
</dbReference>
<organism evidence="2 3">
    <name type="scientific">Daucus carota subsp. sativus</name>
    <name type="common">Carrot</name>
    <dbReference type="NCBI Taxonomy" id="79200"/>
    <lineage>
        <taxon>Eukaryota</taxon>
        <taxon>Viridiplantae</taxon>
        <taxon>Streptophyta</taxon>
        <taxon>Embryophyta</taxon>
        <taxon>Tracheophyta</taxon>
        <taxon>Spermatophyta</taxon>
        <taxon>Magnoliopsida</taxon>
        <taxon>eudicotyledons</taxon>
        <taxon>Gunneridae</taxon>
        <taxon>Pentapetalae</taxon>
        <taxon>asterids</taxon>
        <taxon>campanulids</taxon>
        <taxon>Apiales</taxon>
        <taxon>Apiaceae</taxon>
        <taxon>Apioideae</taxon>
        <taxon>Scandiceae</taxon>
        <taxon>Daucinae</taxon>
        <taxon>Daucus</taxon>
        <taxon>Daucus sect. Daucus</taxon>
    </lineage>
</organism>
<keyword evidence="3" id="KW-1185">Reference proteome</keyword>
<evidence type="ECO:0000259" key="1">
    <source>
        <dbReference type="Pfam" id="PF05699"/>
    </source>
</evidence>